<dbReference type="Gene3D" id="2.10.260.10">
    <property type="match status" value="1"/>
</dbReference>
<evidence type="ECO:0000313" key="2">
    <source>
        <dbReference type="Proteomes" id="UP000363590"/>
    </source>
</evidence>
<name>A0A5P9XNT4_ACITH</name>
<accession>A0A5P9XNT4</accession>
<organism evidence="1 2">
    <name type="scientific">Acidithiobacillus thiooxidans ATCC 19377</name>
    <dbReference type="NCBI Taxonomy" id="637390"/>
    <lineage>
        <taxon>Bacteria</taxon>
        <taxon>Pseudomonadati</taxon>
        <taxon>Pseudomonadota</taxon>
        <taxon>Acidithiobacillia</taxon>
        <taxon>Acidithiobacillales</taxon>
        <taxon>Acidithiobacillaceae</taxon>
        <taxon>Acidithiobacillus</taxon>
    </lineage>
</organism>
<dbReference type="KEGG" id="atx:GCD22_00857"/>
<dbReference type="AlphaFoldDB" id="A0A5P9XNT4"/>
<dbReference type="RefSeq" id="WP_211371690.1">
    <property type="nucleotide sequence ID" value="NZ_CP045571.1"/>
</dbReference>
<gene>
    <name evidence="1" type="ORF">GCD22_00857</name>
</gene>
<proteinExistence type="predicted"/>
<sequence length="53" mass="5994">MRKVFHTRQFMAGNSPAVRIPVSMAFPKQTKLVVIREGNRLIGAGLIIENWVD</sequence>
<dbReference type="GeneID" id="60695255"/>
<evidence type="ECO:0000313" key="1">
    <source>
        <dbReference type="EMBL" id="QFX95304.1"/>
    </source>
</evidence>
<protein>
    <submittedName>
        <fullName evidence="1">AbrB family transcriptional regulator</fullName>
    </submittedName>
</protein>
<dbReference type="Proteomes" id="UP000363590">
    <property type="component" value="Chromosome"/>
</dbReference>
<reference evidence="1 2" key="1">
    <citation type="submission" date="2019-10" db="EMBL/GenBank/DDBJ databases">
        <authorList>
            <person name="Wang R."/>
        </authorList>
    </citation>
    <scope>NUCLEOTIDE SEQUENCE [LARGE SCALE GENOMIC DNA]</scope>
    <source>
        <strain evidence="1 2">ATCC 19377</strain>
    </source>
</reference>
<dbReference type="EMBL" id="CP045571">
    <property type="protein sequence ID" value="QFX95304.1"/>
    <property type="molecule type" value="Genomic_DNA"/>
</dbReference>